<reference evidence="2" key="1">
    <citation type="journal article" date="2019" name="Int. J. Syst. Evol. Microbiol.">
        <title>The Global Catalogue of Microorganisms (GCM) 10K type strain sequencing project: providing services to taxonomists for standard genome sequencing and annotation.</title>
        <authorList>
            <consortium name="The Broad Institute Genomics Platform"/>
            <consortium name="The Broad Institute Genome Sequencing Center for Infectious Disease"/>
            <person name="Wu L."/>
            <person name="Ma J."/>
        </authorList>
    </citation>
    <scope>NUCLEOTIDE SEQUENCE [LARGE SCALE GENOMIC DNA]</scope>
    <source>
        <strain evidence="2">CGMCC 4.7277</strain>
    </source>
</reference>
<comment type="caution">
    <text evidence="1">The sequence shown here is derived from an EMBL/GenBank/DDBJ whole genome shotgun (WGS) entry which is preliminary data.</text>
</comment>
<gene>
    <name evidence="1" type="ORF">ACFPP7_15795</name>
</gene>
<name>A0ABW0QCK3_9BURK</name>
<dbReference type="Proteomes" id="UP001596084">
    <property type="component" value="Unassembled WGS sequence"/>
</dbReference>
<proteinExistence type="predicted"/>
<keyword evidence="2" id="KW-1185">Reference proteome</keyword>
<dbReference type="EMBL" id="JBHSMX010000024">
    <property type="protein sequence ID" value="MFC5522363.1"/>
    <property type="molecule type" value="Genomic_DNA"/>
</dbReference>
<evidence type="ECO:0000313" key="1">
    <source>
        <dbReference type="EMBL" id="MFC5522363.1"/>
    </source>
</evidence>
<protein>
    <submittedName>
        <fullName evidence="1">Uncharacterized protein</fullName>
    </submittedName>
</protein>
<dbReference type="Gene3D" id="3.40.190.290">
    <property type="match status" value="1"/>
</dbReference>
<sequence>MADFEVGPDLQASRLEQVLKSFIPANAGLYLYFPKRTQTLPKPRAFIDLASKLPAQPGFMDLLRRRT</sequence>
<organism evidence="1 2">
    <name type="scientific">Polaromonas jejuensis</name>
    <dbReference type="NCBI Taxonomy" id="457502"/>
    <lineage>
        <taxon>Bacteria</taxon>
        <taxon>Pseudomonadati</taxon>
        <taxon>Pseudomonadota</taxon>
        <taxon>Betaproteobacteria</taxon>
        <taxon>Burkholderiales</taxon>
        <taxon>Comamonadaceae</taxon>
        <taxon>Polaromonas</taxon>
    </lineage>
</organism>
<accession>A0ABW0QCK3</accession>
<evidence type="ECO:0000313" key="2">
    <source>
        <dbReference type="Proteomes" id="UP001596084"/>
    </source>
</evidence>
<dbReference type="RefSeq" id="WP_068832431.1">
    <property type="nucleotide sequence ID" value="NZ_JBHSMX010000024.1"/>
</dbReference>